<protein>
    <submittedName>
        <fullName evidence="1">Uncharacterized protein</fullName>
    </submittedName>
</protein>
<sequence length="80" mass="9821">MKMRIALKNNEEWFSFANNMFIDHRCLETYFNSALSMLIQFTNLCCNWYISLNKYGQFSNLRRYIKVRNLIFEKNSYLTR</sequence>
<dbReference type="AlphaFoldDB" id="A0A0F9GSN4"/>
<dbReference type="EMBL" id="LAZR01025290">
    <property type="protein sequence ID" value="KKL72380.1"/>
    <property type="molecule type" value="Genomic_DNA"/>
</dbReference>
<gene>
    <name evidence="1" type="ORF">LCGC14_2085470</name>
</gene>
<organism evidence="1">
    <name type="scientific">marine sediment metagenome</name>
    <dbReference type="NCBI Taxonomy" id="412755"/>
    <lineage>
        <taxon>unclassified sequences</taxon>
        <taxon>metagenomes</taxon>
        <taxon>ecological metagenomes</taxon>
    </lineage>
</organism>
<accession>A0A0F9GSN4</accession>
<proteinExistence type="predicted"/>
<name>A0A0F9GSN4_9ZZZZ</name>
<reference evidence="1" key="1">
    <citation type="journal article" date="2015" name="Nature">
        <title>Complex archaea that bridge the gap between prokaryotes and eukaryotes.</title>
        <authorList>
            <person name="Spang A."/>
            <person name="Saw J.H."/>
            <person name="Jorgensen S.L."/>
            <person name="Zaremba-Niedzwiedzka K."/>
            <person name="Martijn J."/>
            <person name="Lind A.E."/>
            <person name="van Eijk R."/>
            <person name="Schleper C."/>
            <person name="Guy L."/>
            <person name="Ettema T.J."/>
        </authorList>
    </citation>
    <scope>NUCLEOTIDE SEQUENCE</scope>
</reference>
<comment type="caution">
    <text evidence="1">The sequence shown here is derived from an EMBL/GenBank/DDBJ whole genome shotgun (WGS) entry which is preliminary data.</text>
</comment>
<evidence type="ECO:0000313" key="1">
    <source>
        <dbReference type="EMBL" id="KKL72380.1"/>
    </source>
</evidence>